<dbReference type="EMBL" id="VIKT02000001">
    <property type="protein sequence ID" value="NHF61817.1"/>
    <property type="molecule type" value="Genomic_DNA"/>
</dbReference>
<protein>
    <recommendedName>
        <fullName evidence="3">Glutaminase</fullName>
    </recommendedName>
</protein>
<evidence type="ECO:0000313" key="2">
    <source>
        <dbReference type="Proteomes" id="UP000818266"/>
    </source>
</evidence>
<evidence type="ECO:0000313" key="1">
    <source>
        <dbReference type="EMBL" id="NHF61817.1"/>
    </source>
</evidence>
<keyword evidence="2" id="KW-1185">Reference proteome</keyword>
<dbReference type="Proteomes" id="UP000818266">
    <property type="component" value="Unassembled WGS sequence"/>
</dbReference>
<gene>
    <name evidence="1" type="ORF">FK219_000940</name>
</gene>
<reference evidence="1 2" key="2">
    <citation type="submission" date="2020-03" db="EMBL/GenBank/DDBJ databases">
        <title>Chryseoglobus sp. isolated from a deep-sea seamount.</title>
        <authorList>
            <person name="Zhang D.-C."/>
        </authorList>
    </citation>
    <scope>NUCLEOTIDE SEQUENCE [LARGE SCALE GENOMIC DNA]</scope>
    <source>
        <strain evidence="1 2">KN1116</strain>
    </source>
</reference>
<reference evidence="1 2" key="1">
    <citation type="submission" date="2019-06" db="EMBL/GenBank/DDBJ databases">
        <authorList>
            <person name="De-Chao Zhang Q."/>
        </authorList>
    </citation>
    <scope>NUCLEOTIDE SEQUENCE [LARGE SCALE GENOMIC DNA]</scope>
    <source>
        <strain evidence="1 2">KN1116</strain>
    </source>
</reference>
<evidence type="ECO:0008006" key="3">
    <source>
        <dbReference type="Google" id="ProtNLM"/>
    </source>
</evidence>
<organism evidence="1 2">
    <name type="scientific">Microcella pacifica</name>
    <dbReference type="NCBI Taxonomy" id="2591847"/>
    <lineage>
        <taxon>Bacteria</taxon>
        <taxon>Bacillati</taxon>
        <taxon>Actinomycetota</taxon>
        <taxon>Actinomycetes</taxon>
        <taxon>Micrococcales</taxon>
        <taxon>Microbacteriaceae</taxon>
        <taxon>Microcella</taxon>
    </lineage>
</organism>
<dbReference type="RefSeq" id="WP_152582011.1">
    <property type="nucleotide sequence ID" value="NZ_JAVJPO010000021.1"/>
</dbReference>
<dbReference type="OrthoDB" id="5122834at2"/>
<dbReference type="AlphaFoldDB" id="A0A9E5MDV0"/>
<sequence length="181" mass="19135">MDAHRALTDARAALAAAAAELAARGIPPEQLAVTVPPRRALGFIPRPATMRRTGEGFFLGAILVTVDGEAFEPGTILRATRQVLPGHQAASAQERRALRQTALDAGFREGTTVVLDSRALPLDDESAMRAESGPLVLTDDGVRVRWMPTAPDDALRPLGDYVQERLDLSGSRTTGGATSVG</sequence>
<accession>A0A9E5MDV0</accession>
<name>A0A9E5MDV0_9MICO</name>
<comment type="caution">
    <text evidence="1">The sequence shown here is derived from an EMBL/GenBank/DDBJ whole genome shotgun (WGS) entry which is preliminary data.</text>
</comment>
<proteinExistence type="predicted"/>